<dbReference type="Pfam" id="PF07833">
    <property type="entry name" value="Cu_amine_oxidN1"/>
    <property type="match status" value="1"/>
</dbReference>
<dbReference type="InterPro" id="IPR038765">
    <property type="entry name" value="Papain-like_cys_pep_sf"/>
</dbReference>
<evidence type="ECO:0000259" key="6">
    <source>
        <dbReference type="PROSITE" id="PS51935"/>
    </source>
</evidence>
<dbReference type="InterPro" id="IPR012854">
    <property type="entry name" value="Cu_amine_oxidase-like_N"/>
</dbReference>
<dbReference type="PANTHER" id="PTHR47053:SF1">
    <property type="entry name" value="MUREIN DD-ENDOPEPTIDASE MEPH-RELATED"/>
    <property type="match status" value="1"/>
</dbReference>
<evidence type="ECO:0000256" key="3">
    <source>
        <dbReference type="ARBA" id="ARBA00022801"/>
    </source>
</evidence>
<dbReference type="PANTHER" id="PTHR47053">
    <property type="entry name" value="MUREIN DD-ENDOPEPTIDASE MEPH-RELATED"/>
    <property type="match status" value="1"/>
</dbReference>
<dbReference type="Proteomes" id="UP000250369">
    <property type="component" value="Unassembled WGS sequence"/>
</dbReference>
<dbReference type="Gene3D" id="3.90.1720.10">
    <property type="entry name" value="endopeptidase domain like (from Nostoc punctiforme)"/>
    <property type="match status" value="1"/>
</dbReference>
<dbReference type="SUPFAM" id="SSF54001">
    <property type="entry name" value="Cysteine proteinases"/>
    <property type="match status" value="1"/>
</dbReference>
<evidence type="ECO:0000313" key="8">
    <source>
        <dbReference type="Proteomes" id="UP000250369"/>
    </source>
</evidence>
<proteinExistence type="inferred from homology"/>
<dbReference type="GO" id="GO:0006508">
    <property type="term" value="P:proteolysis"/>
    <property type="evidence" value="ECO:0007669"/>
    <property type="project" value="UniProtKB-KW"/>
</dbReference>
<evidence type="ECO:0000256" key="2">
    <source>
        <dbReference type="ARBA" id="ARBA00022670"/>
    </source>
</evidence>
<organism evidence="7 8">
    <name type="scientific">Paenibacillus contaminans</name>
    <dbReference type="NCBI Taxonomy" id="450362"/>
    <lineage>
        <taxon>Bacteria</taxon>
        <taxon>Bacillati</taxon>
        <taxon>Bacillota</taxon>
        <taxon>Bacilli</taxon>
        <taxon>Bacillales</taxon>
        <taxon>Paenibacillaceae</taxon>
        <taxon>Paenibacillus</taxon>
    </lineage>
</organism>
<keyword evidence="3" id="KW-0378">Hydrolase</keyword>
<evidence type="ECO:0000256" key="5">
    <source>
        <dbReference type="SAM" id="SignalP"/>
    </source>
</evidence>
<reference evidence="7 8" key="1">
    <citation type="journal article" date="2009" name="Int. J. Syst. Evol. Microbiol.">
        <title>Paenibacillus contaminans sp. nov., isolated from a contaminated laboratory plate.</title>
        <authorList>
            <person name="Chou J.H."/>
            <person name="Lee J.H."/>
            <person name="Lin M.C."/>
            <person name="Chang P.S."/>
            <person name="Arun A.B."/>
            <person name="Young C.C."/>
            <person name="Chen W.M."/>
        </authorList>
    </citation>
    <scope>NUCLEOTIDE SEQUENCE [LARGE SCALE GENOMIC DNA]</scope>
    <source>
        <strain evidence="7 8">CKOBP-6</strain>
    </source>
</reference>
<evidence type="ECO:0000256" key="1">
    <source>
        <dbReference type="ARBA" id="ARBA00007074"/>
    </source>
</evidence>
<accession>A0A329MPJ7</accession>
<feature type="chain" id="PRO_5038829675" evidence="5">
    <location>
        <begin position="34"/>
        <end position="302"/>
    </location>
</feature>
<dbReference type="GO" id="GO:0008234">
    <property type="term" value="F:cysteine-type peptidase activity"/>
    <property type="evidence" value="ECO:0007669"/>
    <property type="project" value="UniProtKB-KW"/>
</dbReference>
<sequence length="302" mass="32668">MKFWNTDKDRVTLPRKRKHAGLKAAALSFGLLAAVMLADNETHASAADYSVKIQVNDAIVNFPEAQPFIDQSGVLMAPLRTVMESMGYKLEWKGTDTSIQVTIGGGAHSAVITTNDVNATVNGTPRTLEQAPQLVNGAIYVPIRWIADSFGSIMQWDNDNWIAILGADGKFHSPAWYKPQPNPAADIIASAGKFMGVPYVTGGSTPSGFDCSGFVKYVFDKFNIELPRTSADMYANAGTSVSEPQPGDLVFFADRGRVFHVGLYTGDGEYLNASSGKTSGVTVTSLYSTWSQKYYVGAKRIL</sequence>
<evidence type="ECO:0000256" key="4">
    <source>
        <dbReference type="ARBA" id="ARBA00022807"/>
    </source>
</evidence>
<comment type="similarity">
    <text evidence="1">Belongs to the peptidase C40 family.</text>
</comment>
<keyword evidence="4" id="KW-0788">Thiol protease</keyword>
<dbReference type="InterPro" id="IPR000064">
    <property type="entry name" value="NLP_P60_dom"/>
</dbReference>
<keyword evidence="2" id="KW-0645">Protease</keyword>
<protein>
    <submittedName>
        <fullName evidence="7">Cell wall lytic activity</fullName>
    </submittedName>
</protein>
<dbReference type="InterPro" id="IPR036582">
    <property type="entry name" value="Mao_N_sf"/>
</dbReference>
<comment type="caution">
    <text evidence="7">The sequence shown here is derived from an EMBL/GenBank/DDBJ whole genome shotgun (WGS) entry which is preliminary data.</text>
</comment>
<dbReference type="Pfam" id="PF00877">
    <property type="entry name" value="NLPC_P60"/>
    <property type="match status" value="1"/>
</dbReference>
<dbReference type="EMBL" id="QMFB01000003">
    <property type="protein sequence ID" value="RAV21839.1"/>
    <property type="molecule type" value="Genomic_DNA"/>
</dbReference>
<evidence type="ECO:0000313" key="7">
    <source>
        <dbReference type="EMBL" id="RAV21839.1"/>
    </source>
</evidence>
<dbReference type="PROSITE" id="PS51935">
    <property type="entry name" value="NLPC_P60"/>
    <property type="match status" value="1"/>
</dbReference>
<dbReference type="Gene3D" id="3.30.457.10">
    <property type="entry name" value="Copper amine oxidase-like, N-terminal domain"/>
    <property type="match status" value="1"/>
</dbReference>
<feature type="domain" description="NlpC/P60" evidence="6">
    <location>
        <begin position="181"/>
        <end position="302"/>
    </location>
</feature>
<dbReference type="OrthoDB" id="9813118at2"/>
<dbReference type="SUPFAM" id="SSF55383">
    <property type="entry name" value="Copper amine oxidase, domain N"/>
    <property type="match status" value="1"/>
</dbReference>
<keyword evidence="5" id="KW-0732">Signal</keyword>
<keyword evidence="8" id="KW-1185">Reference proteome</keyword>
<feature type="signal peptide" evidence="5">
    <location>
        <begin position="1"/>
        <end position="33"/>
    </location>
</feature>
<name>A0A329MPJ7_9BACL</name>
<gene>
    <name evidence="7" type="ORF">DQG23_07210</name>
</gene>
<dbReference type="RefSeq" id="WP_113030149.1">
    <property type="nucleotide sequence ID" value="NZ_QMFB01000003.1"/>
</dbReference>
<dbReference type="InterPro" id="IPR051202">
    <property type="entry name" value="Peptidase_C40"/>
</dbReference>
<dbReference type="AlphaFoldDB" id="A0A329MPJ7"/>